<sequence length="728" mass="74139">MAKWIGYLGGGAAGAAVAIAGYVVMTLYGDPETPRETPAALITPEPANTPKPESDAAQDEAQDSGPAPVVESVDSDPAPEAEPAKKPDRDPAPEAELAELPDSDPVPEAELTEVPDNGPAPEAESAEMPDDEPTPEAEIAELPEEEPAPVAAPEPAPDAGAAPENAGAIASDPDPAPDAERAEAPEAVPEAETAELPDSDPTPDPATAEPTPPEPEPVDKAAPPLVPPTFDLVRIEPDGSAIVAGEGAARAPVRIFLDGGEIGETTLGSDGRFVSLLRIPPSRQPRLMTLATGLADTEVFSKTEIIVAPFGAVDKAAPDEAAPAPEAVAEKTPVESEPRDRAALPDAEGAETAADAEIAPAGDIAEVVEPQPAGSDGGAAADAGETPSAEVVAERPVAGAADESPEPERTTEAVAALDVPEGAAASPEQIDPPVQTPAAPEPVATAAVTEPAPDEADPAVPDRPAAVDTSAPASAGADRSEDIAAADTSEPPAGVGAAPVLVAPAPAATAADPVAEVAATVSRDTDPLRAVPEAVEIPAAPEPETPPTLLASDNEGVRVLTGPEVLDRVAIDTISYDNAGDVALAGRGTGGEAGGFVRVYLDNTPITTSRVRADGSWRVTLPQVDKGVYTLRVDEVDGAGEVTSRAETPFLREDREALDKASNATEGDGPVRIVTVQPGNTLWQIARDRYGEGILYVRVFDANRGQIRDPDLIYPGQVFDLPAEEAAE</sequence>
<feature type="compositionally biased region" description="Acidic residues" evidence="1">
    <location>
        <begin position="96"/>
        <end position="113"/>
    </location>
</feature>
<dbReference type="InterPro" id="IPR036779">
    <property type="entry name" value="LysM_dom_sf"/>
</dbReference>
<organism evidence="4 5">
    <name type="scientific">Marinovum algicola</name>
    <dbReference type="NCBI Taxonomy" id="42444"/>
    <lineage>
        <taxon>Bacteria</taxon>
        <taxon>Pseudomonadati</taxon>
        <taxon>Pseudomonadota</taxon>
        <taxon>Alphaproteobacteria</taxon>
        <taxon>Rhodobacterales</taxon>
        <taxon>Roseobacteraceae</taxon>
        <taxon>Marinovum</taxon>
    </lineage>
</organism>
<dbReference type="RefSeq" id="WP_074835083.1">
    <property type="nucleotide sequence ID" value="NZ_FNYY01000002.1"/>
</dbReference>
<protein>
    <submittedName>
        <fullName evidence="4">LysM domain-containing protein</fullName>
    </submittedName>
</protein>
<feature type="compositionally biased region" description="Low complexity" evidence="1">
    <location>
        <begin position="317"/>
        <end position="327"/>
    </location>
</feature>
<dbReference type="SMART" id="SM00257">
    <property type="entry name" value="LysM"/>
    <property type="match status" value="1"/>
</dbReference>
<feature type="region of interest" description="Disordered" evidence="1">
    <location>
        <begin position="30"/>
        <end position="226"/>
    </location>
</feature>
<feature type="compositionally biased region" description="Pro residues" evidence="1">
    <location>
        <begin position="200"/>
        <end position="215"/>
    </location>
</feature>
<feature type="region of interest" description="Disordered" evidence="1">
    <location>
        <begin position="368"/>
        <end position="497"/>
    </location>
</feature>
<evidence type="ECO:0000259" key="3">
    <source>
        <dbReference type="PROSITE" id="PS51782"/>
    </source>
</evidence>
<feature type="compositionally biased region" description="Acidic residues" evidence="1">
    <location>
        <begin position="124"/>
        <end position="147"/>
    </location>
</feature>
<evidence type="ECO:0000256" key="2">
    <source>
        <dbReference type="SAM" id="Phobius"/>
    </source>
</evidence>
<dbReference type="Pfam" id="PF01476">
    <property type="entry name" value="LysM"/>
    <property type="match status" value="1"/>
</dbReference>
<feature type="compositionally biased region" description="Low complexity" evidence="1">
    <location>
        <begin position="345"/>
        <end position="354"/>
    </location>
</feature>
<accession>A0A975W7R8</accession>
<dbReference type="Gene3D" id="3.10.350.10">
    <property type="entry name" value="LysM domain"/>
    <property type="match status" value="1"/>
</dbReference>
<dbReference type="EMBL" id="FNYY01000002">
    <property type="protein sequence ID" value="SEI85037.1"/>
    <property type="molecule type" value="Genomic_DNA"/>
</dbReference>
<dbReference type="InterPro" id="IPR052196">
    <property type="entry name" value="Bact_Kbp"/>
</dbReference>
<dbReference type="InterPro" id="IPR018392">
    <property type="entry name" value="LysM"/>
</dbReference>
<proteinExistence type="predicted"/>
<keyword evidence="5" id="KW-1185">Reference proteome</keyword>
<dbReference type="PANTHER" id="PTHR34700">
    <property type="entry name" value="POTASSIUM BINDING PROTEIN KBP"/>
    <property type="match status" value="1"/>
</dbReference>
<dbReference type="Gene3D" id="2.60.40.10">
    <property type="entry name" value="Immunoglobulins"/>
    <property type="match status" value="1"/>
</dbReference>
<keyword evidence="2" id="KW-0472">Membrane</keyword>
<feature type="compositionally biased region" description="Low complexity" evidence="1">
    <location>
        <begin position="157"/>
        <end position="173"/>
    </location>
</feature>
<feature type="domain" description="LysM" evidence="3">
    <location>
        <begin position="672"/>
        <end position="721"/>
    </location>
</feature>
<feature type="compositionally biased region" description="Basic and acidic residues" evidence="1">
    <location>
        <begin position="82"/>
        <end position="92"/>
    </location>
</feature>
<evidence type="ECO:0000256" key="1">
    <source>
        <dbReference type="SAM" id="MobiDB-lite"/>
    </source>
</evidence>
<name>A0A975W7R8_9RHOB</name>
<gene>
    <name evidence="4" type="ORF">SAMN04487940_102191</name>
</gene>
<evidence type="ECO:0000313" key="4">
    <source>
        <dbReference type="EMBL" id="SEI85037.1"/>
    </source>
</evidence>
<dbReference type="PANTHER" id="PTHR34700:SF4">
    <property type="entry name" value="PHAGE-LIKE ELEMENT PBSX PROTEIN XKDP"/>
    <property type="match status" value="1"/>
</dbReference>
<dbReference type="Proteomes" id="UP000182932">
    <property type="component" value="Unassembled WGS sequence"/>
</dbReference>
<evidence type="ECO:0000313" key="5">
    <source>
        <dbReference type="Proteomes" id="UP000182932"/>
    </source>
</evidence>
<feature type="transmembrane region" description="Helical" evidence="2">
    <location>
        <begin position="7"/>
        <end position="28"/>
    </location>
</feature>
<dbReference type="InterPro" id="IPR013783">
    <property type="entry name" value="Ig-like_fold"/>
</dbReference>
<feature type="region of interest" description="Disordered" evidence="1">
    <location>
        <begin position="317"/>
        <end position="354"/>
    </location>
</feature>
<comment type="caution">
    <text evidence="4">The sequence shown here is derived from an EMBL/GenBank/DDBJ whole genome shotgun (WGS) entry which is preliminary data.</text>
</comment>
<dbReference type="GeneID" id="80821485"/>
<feature type="compositionally biased region" description="Low complexity" evidence="1">
    <location>
        <begin position="431"/>
        <end position="451"/>
    </location>
</feature>
<dbReference type="PROSITE" id="PS51782">
    <property type="entry name" value="LYSM"/>
    <property type="match status" value="1"/>
</dbReference>
<keyword evidence="2" id="KW-1133">Transmembrane helix</keyword>
<feature type="compositionally biased region" description="Basic and acidic residues" evidence="1">
    <location>
        <begin position="328"/>
        <end position="343"/>
    </location>
</feature>
<dbReference type="CDD" id="cd00118">
    <property type="entry name" value="LysM"/>
    <property type="match status" value="1"/>
</dbReference>
<dbReference type="AlphaFoldDB" id="A0A975W7R8"/>
<reference evidence="4 5" key="1">
    <citation type="submission" date="2016-10" db="EMBL/GenBank/DDBJ databases">
        <authorList>
            <person name="Varghese N."/>
            <person name="Submissions S."/>
        </authorList>
    </citation>
    <scope>NUCLEOTIDE SEQUENCE [LARGE SCALE GENOMIC DNA]</scope>
    <source>
        <strain evidence="4 5">FF3</strain>
    </source>
</reference>
<keyword evidence="2" id="KW-0812">Transmembrane</keyword>
<feature type="compositionally biased region" description="Low complexity" evidence="1">
    <location>
        <begin position="458"/>
        <end position="469"/>
    </location>
</feature>